<organism evidence="1 2">
    <name type="scientific">Acer saccharum</name>
    <name type="common">Sugar maple</name>
    <dbReference type="NCBI Taxonomy" id="4024"/>
    <lineage>
        <taxon>Eukaryota</taxon>
        <taxon>Viridiplantae</taxon>
        <taxon>Streptophyta</taxon>
        <taxon>Embryophyta</taxon>
        <taxon>Tracheophyta</taxon>
        <taxon>Spermatophyta</taxon>
        <taxon>Magnoliopsida</taxon>
        <taxon>eudicotyledons</taxon>
        <taxon>Gunneridae</taxon>
        <taxon>Pentapetalae</taxon>
        <taxon>rosids</taxon>
        <taxon>malvids</taxon>
        <taxon>Sapindales</taxon>
        <taxon>Sapindaceae</taxon>
        <taxon>Hippocastanoideae</taxon>
        <taxon>Acereae</taxon>
        <taxon>Acer</taxon>
    </lineage>
</organism>
<dbReference type="PANTHER" id="PTHR47074:SF11">
    <property type="entry name" value="REVERSE TRANSCRIPTASE-LIKE PROTEIN"/>
    <property type="match status" value="1"/>
</dbReference>
<accession>A0AA39RV66</accession>
<dbReference type="PANTHER" id="PTHR47074">
    <property type="entry name" value="BNAC02G40300D PROTEIN"/>
    <property type="match status" value="1"/>
</dbReference>
<protein>
    <recommendedName>
        <fullName evidence="3">RNase H type-1 domain-containing protein</fullName>
    </recommendedName>
</protein>
<name>A0AA39RV66_ACESA</name>
<dbReference type="Proteomes" id="UP001168877">
    <property type="component" value="Unassembled WGS sequence"/>
</dbReference>
<dbReference type="InterPro" id="IPR052929">
    <property type="entry name" value="RNase_H-like_EbsB-rel"/>
</dbReference>
<evidence type="ECO:0008006" key="3">
    <source>
        <dbReference type="Google" id="ProtNLM"/>
    </source>
</evidence>
<evidence type="ECO:0000313" key="2">
    <source>
        <dbReference type="Proteomes" id="UP001168877"/>
    </source>
</evidence>
<evidence type="ECO:0000313" key="1">
    <source>
        <dbReference type="EMBL" id="KAK0581716.1"/>
    </source>
</evidence>
<gene>
    <name evidence="1" type="ORF">LWI29_017094</name>
</gene>
<dbReference type="EMBL" id="JAUESC010000384">
    <property type="protein sequence ID" value="KAK0581716.1"/>
    <property type="molecule type" value="Genomic_DNA"/>
</dbReference>
<dbReference type="AlphaFoldDB" id="A0AA39RV66"/>
<proteinExistence type="predicted"/>
<comment type="caution">
    <text evidence="1">The sequence shown here is derived from an EMBL/GenBank/DDBJ whole genome shotgun (WGS) entry which is preliminary data.</text>
</comment>
<reference evidence="1" key="2">
    <citation type="submission" date="2023-06" db="EMBL/GenBank/DDBJ databases">
        <authorList>
            <person name="Swenson N.G."/>
            <person name="Wegrzyn J.L."/>
            <person name="Mcevoy S.L."/>
        </authorList>
    </citation>
    <scope>NUCLEOTIDE SEQUENCE</scope>
    <source>
        <strain evidence="1">NS2018</strain>
        <tissue evidence="1">Leaf</tissue>
    </source>
</reference>
<reference evidence="1" key="1">
    <citation type="journal article" date="2022" name="Plant J.">
        <title>Strategies of tolerance reflected in two North American maple genomes.</title>
        <authorList>
            <person name="McEvoy S.L."/>
            <person name="Sezen U.U."/>
            <person name="Trouern-Trend A."/>
            <person name="McMahon S.M."/>
            <person name="Schaberg P.G."/>
            <person name="Yang J."/>
            <person name="Wegrzyn J.L."/>
            <person name="Swenson N.G."/>
        </authorList>
    </citation>
    <scope>NUCLEOTIDE SEQUENCE</scope>
    <source>
        <strain evidence="1">NS2018</strain>
    </source>
</reference>
<keyword evidence="2" id="KW-1185">Reference proteome</keyword>
<sequence length="135" mass="14549">MVTLKDKGRQRRNSSVGILVLAFKRASNFLDEWLSGQPSAGPVLSGRIKDVKWNPPEVGSWKLNVDAATLYKYRSIGLGIIIRNGLGGVSAAKSTHLKAMYSPIIAEALAVWHVIAVGWSAALPVERLVLLEASG</sequence>